<dbReference type="GO" id="GO:0004423">
    <property type="term" value="F:iduronate-2-sulfatase activity"/>
    <property type="evidence" value="ECO:0007669"/>
    <property type="project" value="InterPro"/>
</dbReference>
<dbReference type="AlphaFoldDB" id="A0A517T269"/>
<name>A0A517T269_9BACT</name>
<keyword evidence="3" id="KW-0479">Metal-binding</keyword>
<dbReference type="EMBL" id="CP036272">
    <property type="protein sequence ID" value="QDT62474.1"/>
    <property type="molecule type" value="Genomic_DNA"/>
</dbReference>
<dbReference type="InterPro" id="IPR000917">
    <property type="entry name" value="Sulfatase_N"/>
</dbReference>
<evidence type="ECO:0000256" key="2">
    <source>
        <dbReference type="ARBA" id="ARBA00008779"/>
    </source>
</evidence>
<dbReference type="SUPFAM" id="SSF53649">
    <property type="entry name" value="Alkaline phosphatase-like"/>
    <property type="match status" value="1"/>
</dbReference>
<keyword evidence="6" id="KW-0106">Calcium</keyword>
<dbReference type="EC" id="3.1.6.6" evidence="9"/>
<evidence type="ECO:0000256" key="5">
    <source>
        <dbReference type="ARBA" id="ARBA00022801"/>
    </source>
</evidence>
<evidence type="ECO:0000256" key="3">
    <source>
        <dbReference type="ARBA" id="ARBA00022723"/>
    </source>
</evidence>
<feature type="domain" description="Sulfatase N-terminal" evidence="8">
    <location>
        <begin position="33"/>
        <end position="369"/>
    </location>
</feature>
<dbReference type="Pfam" id="PF00884">
    <property type="entry name" value="Sulfatase"/>
    <property type="match status" value="1"/>
</dbReference>
<evidence type="ECO:0000313" key="9">
    <source>
        <dbReference type="EMBL" id="QDT62474.1"/>
    </source>
</evidence>
<evidence type="ECO:0000259" key="8">
    <source>
        <dbReference type="Pfam" id="PF00884"/>
    </source>
</evidence>
<dbReference type="PANTHER" id="PTHR45953:SF1">
    <property type="entry name" value="IDURONATE 2-SULFATASE"/>
    <property type="match status" value="1"/>
</dbReference>
<dbReference type="InterPro" id="IPR035874">
    <property type="entry name" value="IDS"/>
</dbReference>
<comment type="similarity">
    <text evidence="2">Belongs to the sulfatase family.</text>
</comment>
<dbReference type="GO" id="GO:0005737">
    <property type="term" value="C:cytoplasm"/>
    <property type="evidence" value="ECO:0007669"/>
    <property type="project" value="TreeGrafter"/>
</dbReference>
<feature type="chain" id="PRO_5022155544" evidence="7">
    <location>
        <begin position="22"/>
        <end position="487"/>
    </location>
</feature>
<dbReference type="RefSeq" id="WP_145277267.1">
    <property type="nucleotide sequence ID" value="NZ_CP036272.1"/>
</dbReference>
<dbReference type="Proteomes" id="UP000315003">
    <property type="component" value="Chromosome"/>
</dbReference>
<feature type="signal peptide" evidence="7">
    <location>
        <begin position="1"/>
        <end position="21"/>
    </location>
</feature>
<reference evidence="9 10" key="1">
    <citation type="submission" date="2019-02" db="EMBL/GenBank/DDBJ databases">
        <title>Deep-cultivation of Planctomycetes and their phenomic and genomic characterization uncovers novel biology.</title>
        <authorList>
            <person name="Wiegand S."/>
            <person name="Jogler M."/>
            <person name="Boedeker C."/>
            <person name="Pinto D."/>
            <person name="Vollmers J."/>
            <person name="Rivas-Marin E."/>
            <person name="Kohn T."/>
            <person name="Peeters S.H."/>
            <person name="Heuer A."/>
            <person name="Rast P."/>
            <person name="Oberbeckmann S."/>
            <person name="Bunk B."/>
            <person name="Jeske O."/>
            <person name="Meyerdierks A."/>
            <person name="Storesund J.E."/>
            <person name="Kallscheuer N."/>
            <person name="Luecker S."/>
            <person name="Lage O.M."/>
            <person name="Pohl T."/>
            <person name="Merkel B.J."/>
            <person name="Hornburger P."/>
            <person name="Mueller R.-W."/>
            <person name="Bruemmer F."/>
            <person name="Labrenz M."/>
            <person name="Spormann A.M."/>
            <person name="Op den Camp H."/>
            <person name="Overmann J."/>
            <person name="Amann R."/>
            <person name="Jetten M.S.M."/>
            <person name="Mascher T."/>
            <person name="Medema M.H."/>
            <person name="Devos D.P."/>
            <person name="Kaster A.-K."/>
            <person name="Ovreas L."/>
            <person name="Rohde M."/>
            <person name="Galperin M.Y."/>
            <person name="Jogler C."/>
        </authorList>
    </citation>
    <scope>NUCLEOTIDE SEQUENCE [LARGE SCALE GENOMIC DNA]</scope>
    <source>
        <strain evidence="9 10">SV_7m_r</strain>
    </source>
</reference>
<protein>
    <submittedName>
        <fullName evidence="9">Choline-sulfatase</fullName>
        <ecNumber evidence="9">3.1.6.6</ecNumber>
    </submittedName>
</protein>
<proteinExistence type="inferred from homology"/>
<keyword evidence="10" id="KW-1185">Reference proteome</keyword>
<dbReference type="Gene3D" id="3.40.720.10">
    <property type="entry name" value="Alkaline Phosphatase, subunit A"/>
    <property type="match status" value="1"/>
</dbReference>
<dbReference type="OrthoDB" id="236884at2"/>
<dbReference type="GO" id="GO:0046872">
    <property type="term" value="F:metal ion binding"/>
    <property type="evidence" value="ECO:0007669"/>
    <property type="project" value="UniProtKB-KW"/>
</dbReference>
<gene>
    <name evidence="9" type="primary">betC_22</name>
    <name evidence="9" type="ORF">SV7mr_50220</name>
</gene>
<evidence type="ECO:0000256" key="7">
    <source>
        <dbReference type="SAM" id="SignalP"/>
    </source>
</evidence>
<evidence type="ECO:0000256" key="1">
    <source>
        <dbReference type="ARBA" id="ARBA00001913"/>
    </source>
</evidence>
<evidence type="ECO:0000256" key="6">
    <source>
        <dbReference type="ARBA" id="ARBA00022837"/>
    </source>
</evidence>
<dbReference type="GO" id="GO:0047753">
    <property type="term" value="F:choline-sulfatase activity"/>
    <property type="evidence" value="ECO:0007669"/>
    <property type="project" value="UniProtKB-EC"/>
</dbReference>
<keyword evidence="5 9" id="KW-0378">Hydrolase</keyword>
<keyword evidence="4 7" id="KW-0732">Signal</keyword>
<dbReference type="PANTHER" id="PTHR45953">
    <property type="entry name" value="IDURONATE 2-SULFATASE"/>
    <property type="match status" value="1"/>
</dbReference>
<sequence precursor="true">MRFTLVLSIFASAIMSLSTHSACDAAEPDKPMNVLFLVADDLNSWLLDDADRYAGKVVAPNLRKFAASGVNFTRAYTAAPVCSPSRTAFFSGVAPWKSGIYNNAQTINKSEVVNRDDVLSLAGLFKSDGYNTFGYGKITHGWDQKEHWDDKVGHKRDPAPPGAPLAGLSGGEQDWGTIHLTEEQMNDTGGANKAIAVLEKQHDKPFFLAYGTFNPHMPWYVPQKYFDMYPLDQIVLPELKEDDLDDLPPLAKAVSDGIGSFADKVIESGKHKEAVQAYLATTTYVDTQIGRVLDALEGSPYKDNTIVVFLTDHGFHLGEKHHWQKTTLWEEGTHVLLMFRAPGVTEAGGLSERFVSLMDIYPTLAELCGLTPPAYIDGRSLVPLLKDPKAPWESTAITGLCDKSKTDLAYISIRNELGRYSRYGAKEEEFYDTTKDPHEWTNQIVNPDYAATIKKLRGLVPSFAEAAHPLPSALTKKRRESRRAKAK</sequence>
<evidence type="ECO:0000256" key="4">
    <source>
        <dbReference type="ARBA" id="ARBA00022729"/>
    </source>
</evidence>
<dbReference type="CDD" id="cd16030">
    <property type="entry name" value="iduronate-2-sulfatase"/>
    <property type="match status" value="1"/>
</dbReference>
<evidence type="ECO:0000313" key="10">
    <source>
        <dbReference type="Proteomes" id="UP000315003"/>
    </source>
</evidence>
<organism evidence="9 10">
    <name type="scientific">Stieleria bergensis</name>
    <dbReference type="NCBI Taxonomy" id="2528025"/>
    <lineage>
        <taxon>Bacteria</taxon>
        <taxon>Pseudomonadati</taxon>
        <taxon>Planctomycetota</taxon>
        <taxon>Planctomycetia</taxon>
        <taxon>Pirellulales</taxon>
        <taxon>Pirellulaceae</taxon>
        <taxon>Stieleria</taxon>
    </lineage>
</organism>
<comment type="cofactor">
    <cofactor evidence="1">
        <name>Ca(2+)</name>
        <dbReference type="ChEBI" id="CHEBI:29108"/>
    </cofactor>
</comment>
<accession>A0A517T269</accession>
<dbReference type="InterPro" id="IPR017850">
    <property type="entry name" value="Alkaline_phosphatase_core_sf"/>
</dbReference>